<dbReference type="STRING" id="1437425.CSEC_1318"/>
<sequence>MLNFNQGSPFQFGKESGPSPTNIPISGQPSDTPPVTQVTPSITSDTISPWQAGSIATSSAGFNDGPISIAEFSKIVQTILDKAKETQEESEIKDTIFNKGVSFRISYELQLLKMLGSRIFDIGQSMKDISSTLNSQIDAINQLSQVVYQGQAAAKQAAKDYNQAVANFNNPDSPDYQNAAKLELAKNNYDQFRQARQGEVDAYNNAVALFNAEIDSNNARIQDLNSSRSTAGMPSLPLLEKAKPYQGGVLQEAVLGQSVALPQLLAKPPDLIKMPSTSTADLMRQFYWPVHDSVIGFIREYTRTLDVSLSLNGFERFTLRKLLQSLPSIMLMQLATGALGADLSGKSQFPMGSPFVESIMRRVLSSALLNSISLGLGQNISKGFEAALQLSSIALLARSALFASTLPALSLLGDRLSRLGLNAAGMNMALTAAFLGRIRFSTSRSGIRRSILNSINSDPALKNLSFGQKRRLAKELTKALQSSILSSAFLSAGIALGLPGLASQLTGLALQFAGLSGLLPKSTFNSLLNNRVAGALGQAFIASALIGKGLQEGSALRLTGKAIASTLALGPFPSAREFTTTLANQLKLLGIGNSAFAKSLAIDFTASLLAANPKTSLSGSFLDASLFLGLISRELFLTNAAVNQVLTGLEPALAGNYSKTVDALLSNKSLASSSTLREVRSAMVSDLVSQGVSHSKAWRMANNFVKMIKNGEAFSLALSLNNPVLNTIRGLIALSLVSGGFNQSVANKLIEGIIQAALTNPAALSGANFSSNAALGLILAGAGRQGLVEKAVAQALVAKGYSLEDSLKSAGAIAGALFINPAVLSSTELIRGSLTNALVSSGLNLSPREALNIAKELAKDVHGITSNAENLLTRALVNNGIPRELAKEIASTIKDDFSSGELGLGSLQRSFSDAISKILVAGLLFDSATANSIASSLILDDIFKRGPLSTALTEKLFEGGFARDELSAKIAAETIINLALRIPDSLSSDTALRKAIITAAALTLDVDMATARDVAANITLNSLFQKETLKEQLTEAFLKNGVGDANFVKLLASLALDTIFNNSSSPEDGFKLALQSYLFANGLPLAASLGIANDLSLEQFITVAIIQNELKTALLNSGKYSETEADQLVKQVIFLLLSNPQAYQGEASFKEILSDILFAKLGLDESTAKEIAFSLVLDNLVNRDDIRTNLKATLIANGLDPKEADLISIKLSETFFPLGNPGIEGTASENVVQLLALAQSLGGTEITNYILASLLSGKLIEDPDLRNQAAKQIALSVLTNPLSFESDQSFREVFRDAILSNIGSLDVDGAEKIAYGLQISDAIRLEVLKQAILYAGA</sequence>
<name>A0A090D288_9BACT</name>
<reference evidence="2" key="2">
    <citation type="submission" date="2014-09" db="EMBL/GenBank/DDBJ databases">
        <title>Criblamydia sequanensis harbors a mega-plasmid encoding arsenite resistance.</title>
        <authorList>
            <person name="Bertelli C."/>
            <person name="Goesmann A."/>
            <person name="Greub G."/>
        </authorList>
    </citation>
    <scope>NUCLEOTIDE SEQUENCE [LARGE SCALE GENOMIC DNA]</scope>
    <source>
        <strain evidence="2">CRIB-18</strain>
    </source>
</reference>
<protein>
    <submittedName>
        <fullName evidence="2">Uncharacterized protein</fullName>
    </submittedName>
</protein>
<dbReference type="eggNOG" id="ENOG5033KGF">
    <property type="taxonomic scope" value="Bacteria"/>
</dbReference>
<keyword evidence="3" id="KW-1185">Reference proteome</keyword>
<dbReference type="EMBL" id="CCEJ010000005">
    <property type="protein sequence ID" value="CDR34138.1"/>
    <property type="molecule type" value="Genomic_DNA"/>
</dbReference>
<comment type="caution">
    <text evidence="2">The sequence shown here is derived from an EMBL/GenBank/DDBJ whole genome shotgun (WGS) entry which is preliminary data.</text>
</comment>
<feature type="compositionally biased region" description="Polar residues" evidence="1">
    <location>
        <begin position="18"/>
        <end position="43"/>
    </location>
</feature>
<evidence type="ECO:0000256" key="1">
    <source>
        <dbReference type="SAM" id="MobiDB-lite"/>
    </source>
</evidence>
<organism evidence="2 3">
    <name type="scientific">Candidatus Criblamydia sequanensis CRIB-18</name>
    <dbReference type="NCBI Taxonomy" id="1437425"/>
    <lineage>
        <taxon>Bacteria</taxon>
        <taxon>Pseudomonadati</taxon>
        <taxon>Chlamydiota</taxon>
        <taxon>Chlamydiia</taxon>
        <taxon>Parachlamydiales</taxon>
        <taxon>Candidatus Criblamydiaceae</taxon>
        <taxon>Candidatus Criblamydia</taxon>
    </lineage>
</organism>
<evidence type="ECO:0000313" key="2">
    <source>
        <dbReference type="EMBL" id="CDR34138.1"/>
    </source>
</evidence>
<dbReference type="OrthoDB" id="9817968at2"/>
<reference evidence="2" key="1">
    <citation type="submission" date="2013-12" db="EMBL/GenBank/DDBJ databases">
        <authorList>
            <person name="Linke B."/>
        </authorList>
    </citation>
    <scope>NUCLEOTIDE SEQUENCE [LARGE SCALE GENOMIC DNA]</scope>
    <source>
        <strain evidence="2">CRIB-18</strain>
    </source>
</reference>
<dbReference type="RefSeq" id="WP_041017671.1">
    <property type="nucleotide sequence ID" value="NZ_CCEJ010000005.1"/>
</dbReference>
<gene>
    <name evidence="2" type="ORF">CSEC_1318</name>
</gene>
<proteinExistence type="predicted"/>
<evidence type="ECO:0000313" key="3">
    <source>
        <dbReference type="Proteomes" id="UP000031552"/>
    </source>
</evidence>
<dbReference type="Proteomes" id="UP000031552">
    <property type="component" value="Unassembled WGS sequence"/>
</dbReference>
<accession>A0A090D288</accession>
<feature type="region of interest" description="Disordered" evidence="1">
    <location>
        <begin position="1"/>
        <end position="43"/>
    </location>
</feature>